<evidence type="ECO:0000259" key="3">
    <source>
        <dbReference type="Pfam" id="PF22725"/>
    </source>
</evidence>
<keyword evidence="5" id="KW-1185">Reference proteome</keyword>
<dbReference type="EMBL" id="JBHSXI010000011">
    <property type="protein sequence ID" value="MFC6889405.1"/>
    <property type="molecule type" value="Genomic_DNA"/>
</dbReference>
<sequence>MIYGVVGTGYWGSNHVRVAAELAEEGVIDDVVLCDLDEERLADLTESYGVRGVTDYERLPEIGVEAVTVSTPSPSHHAIATDLLAAGVDVLVEKPLAIDSADAWDIVDVAREHDRTLAVGHIFRHHPALIDLKRRIDRGELGRIKYLSTSRFSFRAPRETAGALYSLGVHDVDVSGYLLGEDPERVYCSLDDAVREGIDETATLVLEYDGATSVINESWQVPVFGKRRDLVVVGSEKAAYVDYLEDNVVELYDSRVVEDNGSLTVRDEGKQVHEAPNREPLRAEIEEFVAASRGEATLRSPGRVGARAVELLEDATRSAETRNAVEIDRSERSGPPTVSEAGGASDADGTSKVDGVSETDGGLSGDLP</sequence>
<dbReference type="InterPro" id="IPR051450">
    <property type="entry name" value="Gfo/Idh/MocA_Oxidoreductases"/>
</dbReference>
<dbReference type="PANTHER" id="PTHR43377">
    <property type="entry name" value="BILIVERDIN REDUCTASE A"/>
    <property type="match status" value="1"/>
</dbReference>
<organism evidence="4 5">
    <name type="scientific">Halorubrum trueperi</name>
    <dbReference type="NCBI Taxonomy" id="2004704"/>
    <lineage>
        <taxon>Archaea</taxon>
        <taxon>Methanobacteriati</taxon>
        <taxon>Methanobacteriota</taxon>
        <taxon>Stenosarchaea group</taxon>
        <taxon>Halobacteria</taxon>
        <taxon>Halobacteriales</taxon>
        <taxon>Haloferacaceae</taxon>
        <taxon>Halorubrum</taxon>
    </lineage>
</organism>
<dbReference type="Pfam" id="PF22725">
    <property type="entry name" value="GFO_IDH_MocA_C3"/>
    <property type="match status" value="1"/>
</dbReference>
<evidence type="ECO:0000259" key="2">
    <source>
        <dbReference type="Pfam" id="PF01408"/>
    </source>
</evidence>
<feature type="domain" description="GFO/IDH/MocA-like oxidoreductase" evidence="3">
    <location>
        <begin position="132"/>
        <end position="237"/>
    </location>
</feature>
<dbReference type="Gene3D" id="3.40.50.720">
    <property type="entry name" value="NAD(P)-binding Rossmann-like Domain"/>
    <property type="match status" value="1"/>
</dbReference>
<evidence type="ECO:0000313" key="5">
    <source>
        <dbReference type="Proteomes" id="UP001596333"/>
    </source>
</evidence>
<dbReference type="Pfam" id="PF01408">
    <property type="entry name" value="GFO_IDH_MocA"/>
    <property type="match status" value="1"/>
</dbReference>
<proteinExistence type="predicted"/>
<dbReference type="InterPro" id="IPR000683">
    <property type="entry name" value="Gfo/Idh/MocA-like_OxRdtase_N"/>
</dbReference>
<dbReference type="SUPFAM" id="SSF55347">
    <property type="entry name" value="Glyceraldehyde-3-phosphate dehydrogenase-like, C-terminal domain"/>
    <property type="match status" value="1"/>
</dbReference>
<name>A0ABD5UJ66_9EURY</name>
<accession>A0ABD5UJ66</accession>
<comment type="caution">
    <text evidence="4">The sequence shown here is derived from an EMBL/GenBank/DDBJ whole genome shotgun (WGS) entry which is preliminary data.</text>
</comment>
<feature type="domain" description="Gfo/Idh/MocA-like oxidoreductase N-terminal" evidence="2">
    <location>
        <begin position="3"/>
        <end position="121"/>
    </location>
</feature>
<dbReference type="AlphaFoldDB" id="A0ABD5UJ66"/>
<dbReference type="Proteomes" id="UP001596333">
    <property type="component" value="Unassembled WGS sequence"/>
</dbReference>
<dbReference type="Gene3D" id="3.30.360.10">
    <property type="entry name" value="Dihydrodipicolinate Reductase, domain 2"/>
    <property type="match status" value="1"/>
</dbReference>
<feature type="compositionally biased region" description="Basic and acidic residues" evidence="1">
    <location>
        <begin position="316"/>
        <end position="332"/>
    </location>
</feature>
<protein>
    <submittedName>
        <fullName evidence="4">Gfo/Idh/MocA family protein</fullName>
    </submittedName>
</protein>
<feature type="region of interest" description="Disordered" evidence="1">
    <location>
        <begin position="316"/>
        <end position="368"/>
    </location>
</feature>
<evidence type="ECO:0000256" key="1">
    <source>
        <dbReference type="SAM" id="MobiDB-lite"/>
    </source>
</evidence>
<dbReference type="InterPro" id="IPR055170">
    <property type="entry name" value="GFO_IDH_MocA-like_dom"/>
</dbReference>
<dbReference type="PANTHER" id="PTHR43377:SF1">
    <property type="entry name" value="BILIVERDIN REDUCTASE A"/>
    <property type="match status" value="1"/>
</dbReference>
<reference evidence="4 5" key="1">
    <citation type="journal article" date="2019" name="Int. J. Syst. Evol. Microbiol.">
        <title>The Global Catalogue of Microorganisms (GCM) 10K type strain sequencing project: providing services to taxonomists for standard genome sequencing and annotation.</title>
        <authorList>
            <consortium name="The Broad Institute Genomics Platform"/>
            <consortium name="The Broad Institute Genome Sequencing Center for Infectious Disease"/>
            <person name="Wu L."/>
            <person name="Ma J."/>
        </authorList>
    </citation>
    <scope>NUCLEOTIDE SEQUENCE [LARGE SCALE GENOMIC DNA]</scope>
    <source>
        <strain evidence="4 5">Y73</strain>
    </source>
</reference>
<dbReference type="InterPro" id="IPR036291">
    <property type="entry name" value="NAD(P)-bd_dom_sf"/>
</dbReference>
<evidence type="ECO:0000313" key="4">
    <source>
        <dbReference type="EMBL" id="MFC6889405.1"/>
    </source>
</evidence>
<gene>
    <name evidence="4" type="ORF">ACFQEY_10320</name>
</gene>
<dbReference type="RefSeq" id="WP_379768182.1">
    <property type="nucleotide sequence ID" value="NZ_JBHSXI010000011.1"/>
</dbReference>
<dbReference type="SUPFAM" id="SSF51735">
    <property type="entry name" value="NAD(P)-binding Rossmann-fold domains"/>
    <property type="match status" value="1"/>
</dbReference>